<dbReference type="EMBL" id="JAGMVJ010000005">
    <property type="protein sequence ID" value="KAH7090450.1"/>
    <property type="molecule type" value="Genomic_DNA"/>
</dbReference>
<evidence type="ECO:0000313" key="2">
    <source>
        <dbReference type="EMBL" id="KAH7090450.1"/>
    </source>
</evidence>
<feature type="compositionally biased region" description="Pro residues" evidence="1">
    <location>
        <begin position="1"/>
        <end position="19"/>
    </location>
</feature>
<feature type="region of interest" description="Disordered" evidence="1">
    <location>
        <begin position="1"/>
        <end position="43"/>
    </location>
</feature>
<reference evidence="2" key="1">
    <citation type="journal article" date="2021" name="Nat. Commun.">
        <title>Genetic determinants of endophytism in the Arabidopsis root mycobiome.</title>
        <authorList>
            <person name="Mesny F."/>
            <person name="Miyauchi S."/>
            <person name="Thiergart T."/>
            <person name="Pickel B."/>
            <person name="Atanasova L."/>
            <person name="Karlsson M."/>
            <person name="Huettel B."/>
            <person name="Barry K.W."/>
            <person name="Haridas S."/>
            <person name="Chen C."/>
            <person name="Bauer D."/>
            <person name="Andreopoulos W."/>
            <person name="Pangilinan J."/>
            <person name="LaButti K."/>
            <person name="Riley R."/>
            <person name="Lipzen A."/>
            <person name="Clum A."/>
            <person name="Drula E."/>
            <person name="Henrissat B."/>
            <person name="Kohler A."/>
            <person name="Grigoriev I.V."/>
            <person name="Martin F.M."/>
            <person name="Hacquard S."/>
        </authorList>
    </citation>
    <scope>NUCLEOTIDE SEQUENCE</scope>
    <source>
        <strain evidence="2">MPI-SDFR-AT-0120</strain>
    </source>
</reference>
<evidence type="ECO:0000256" key="1">
    <source>
        <dbReference type="SAM" id="MobiDB-lite"/>
    </source>
</evidence>
<evidence type="ECO:0000313" key="3">
    <source>
        <dbReference type="Proteomes" id="UP000813461"/>
    </source>
</evidence>
<keyword evidence="3" id="KW-1185">Reference proteome</keyword>
<sequence>MVKPPPLIRTVPRLPPPQAPSSSQTPTASPAKTKQKSGRFTDDERDILKDAYANAGNKIPDPQGMSMLTTTISRSLLSIQHWYRNNIKRFALDQVESAVSKLDPAFANTYFMAVRNSGREKKARRSHHKAKLARQMGVDDTLRRVLRGNWEWGQGLLPKFQPLLPFETFAPRFSDSAQSTLVHIFDSVPMIDIEANQDVNKFVLAATTNHEPDSNIPVSLARLLNMNPTPREVMDDIYELVSSDATQHLRPILEHMMWLPRSGLNMLDPVYTRGNVHPRIDHALRPAWEKLVATETQDGISGDMLVAPFGSAESALMIALHYPPEDFTGHGRYPQLGNKSITFLLAKLGDLDLSTLWFSAVLTHGAFIFDVCTLKMSYPYKHNPEKIPQRYIDNDQEAYAIPDRIYS</sequence>
<comment type="caution">
    <text evidence="2">The sequence shown here is derived from an EMBL/GenBank/DDBJ whole genome shotgun (WGS) entry which is preliminary data.</text>
</comment>
<proteinExistence type="predicted"/>
<dbReference type="AlphaFoldDB" id="A0A8K0W1W7"/>
<protein>
    <submittedName>
        <fullName evidence="2">Uncharacterized protein</fullName>
    </submittedName>
</protein>
<dbReference type="Proteomes" id="UP000813461">
    <property type="component" value="Unassembled WGS sequence"/>
</dbReference>
<organism evidence="2 3">
    <name type="scientific">Paraphoma chrysanthemicola</name>
    <dbReference type="NCBI Taxonomy" id="798071"/>
    <lineage>
        <taxon>Eukaryota</taxon>
        <taxon>Fungi</taxon>
        <taxon>Dikarya</taxon>
        <taxon>Ascomycota</taxon>
        <taxon>Pezizomycotina</taxon>
        <taxon>Dothideomycetes</taxon>
        <taxon>Pleosporomycetidae</taxon>
        <taxon>Pleosporales</taxon>
        <taxon>Pleosporineae</taxon>
        <taxon>Phaeosphaeriaceae</taxon>
        <taxon>Paraphoma</taxon>
    </lineage>
</organism>
<accession>A0A8K0W1W7</accession>
<gene>
    <name evidence="2" type="ORF">FB567DRAFT_626429</name>
</gene>
<feature type="compositionally biased region" description="Low complexity" evidence="1">
    <location>
        <begin position="20"/>
        <end position="31"/>
    </location>
</feature>
<name>A0A8K0W1W7_9PLEO</name>